<dbReference type="AlphaFoldDB" id="A0A7V3KN79"/>
<evidence type="ECO:0000256" key="2">
    <source>
        <dbReference type="PIRSR" id="PIRSR000915-1"/>
    </source>
</evidence>
<dbReference type="Pfam" id="PF13344">
    <property type="entry name" value="Hydrolase_6"/>
    <property type="match status" value="1"/>
</dbReference>
<dbReference type="SFLD" id="SFLDS00003">
    <property type="entry name" value="Haloacid_Dehalogenase"/>
    <property type="match status" value="1"/>
</dbReference>
<dbReference type="EMBL" id="DTGD01000081">
    <property type="protein sequence ID" value="HGB35688.1"/>
    <property type="molecule type" value="Genomic_DNA"/>
</dbReference>
<evidence type="ECO:0000256" key="4">
    <source>
        <dbReference type="PIRSR" id="PIRSR000915-3"/>
    </source>
</evidence>
<comment type="similarity">
    <text evidence="1">Belongs to the HAD-like hydrolase superfamily.</text>
</comment>
<sequence length="260" mass="28835">MVKGFLIDLDGTLYLDNVLIEGSKELIDFLDTRGTPFLLLTNNSTRTPEQVAKKLEEMGIRVPPSKIYTSANTLGDYLREYYPGPHNAYVVGEDGILKELESLGWNIVENHKDAEFVIVGLDRKVNYEKLKEAVLAIQKGAIFIACNRDSSFPTPEGLLPGAGAIVNAITTVVGIEPIVLGKPMEYIIRYAVKRLGTPLEETAIVGDRLDTDITLGKKMGMVTVLVLTGVHKGEDEIKKVNPDFIFKDVGELWKNIYRLL</sequence>
<evidence type="ECO:0000313" key="5">
    <source>
        <dbReference type="EMBL" id="HGB35688.1"/>
    </source>
</evidence>
<proteinExistence type="inferred from homology"/>
<keyword evidence="4" id="KW-0460">Magnesium</keyword>
<protein>
    <submittedName>
        <fullName evidence="5">HAD family hydrolase</fullName>
    </submittedName>
</protein>
<accession>A0A7V3KN79</accession>
<reference evidence="5" key="1">
    <citation type="journal article" date="2020" name="mSystems">
        <title>Genome- and Community-Level Interaction Insights into Carbon Utilization and Element Cycling Functions of Hydrothermarchaeota in Hydrothermal Sediment.</title>
        <authorList>
            <person name="Zhou Z."/>
            <person name="Liu Y."/>
            <person name="Xu W."/>
            <person name="Pan J."/>
            <person name="Luo Z.H."/>
            <person name="Li M."/>
        </authorList>
    </citation>
    <scope>NUCLEOTIDE SEQUENCE [LARGE SCALE GENOMIC DNA]</scope>
    <source>
        <strain evidence="5">SpSt-754</strain>
    </source>
</reference>
<dbReference type="NCBIfam" id="TIGR01460">
    <property type="entry name" value="HAD-SF-IIA"/>
    <property type="match status" value="1"/>
</dbReference>
<dbReference type="InterPro" id="IPR023214">
    <property type="entry name" value="HAD_sf"/>
</dbReference>
<keyword evidence="5" id="KW-0378">Hydrolase</keyword>
<dbReference type="PANTHER" id="PTHR19288:SF46">
    <property type="entry name" value="HALOACID DEHALOGENASE-LIKE HYDROLASE DOMAIN-CONTAINING PROTEIN 2"/>
    <property type="match status" value="1"/>
</dbReference>
<keyword evidence="4" id="KW-0479">Metal-binding</keyword>
<comment type="caution">
    <text evidence="5">The sequence shown here is derived from an EMBL/GenBank/DDBJ whole genome shotgun (WGS) entry which is preliminary data.</text>
</comment>
<organism evidence="5">
    <name type="scientific">candidate division WOR-3 bacterium</name>
    <dbReference type="NCBI Taxonomy" id="2052148"/>
    <lineage>
        <taxon>Bacteria</taxon>
        <taxon>Bacteria division WOR-3</taxon>
    </lineage>
</organism>
<dbReference type="InterPro" id="IPR036412">
    <property type="entry name" value="HAD-like_sf"/>
</dbReference>
<name>A0A7V3KN79_UNCW3</name>
<feature type="binding site" evidence="3">
    <location>
        <position position="182"/>
    </location>
    <ligand>
        <name>substrate</name>
    </ligand>
</feature>
<feature type="active site" description="Nucleophile" evidence="2">
    <location>
        <position position="8"/>
    </location>
</feature>
<dbReference type="SUPFAM" id="SSF56784">
    <property type="entry name" value="HAD-like"/>
    <property type="match status" value="1"/>
</dbReference>
<dbReference type="GO" id="GO:0005737">
    <property type="term" value="C:cytoplasm"/>
    <property type="evidence" value="ECO:0007669"/>
    <property type="project" value="TreeGrafter"/>
</dbReference>
<dbReference type="Gene3D" id="3.40.50.1000">
    <property type="entry name" value="HAD superfamily/HAD-like"/>
    <property type="match status" value="2"/>
</dbReference>
<feature type="binding site" evidence="4">
    <location>
        <position position="10"/>
    </location>
    <ligand>
        <name>Mg(2+)</name>
        <dbReference type="ChEBI" id="CHEBI:18420"/>
    </ligand>
</feature>
<evidence type="ECO:0000256" key="3">
    <source>
        <dbReference type="PIRSR" id="PIRSR000915-2"/>
    </source>
</evidence>
<dbReference type="InterPro" id="IPR006357">
    <property type="entry name" value="HAD-SF_hydro_IIA"/>
</dbReference>
<gene>
    <name evidence="5" type="ORF">ENV38_02125</name>
</gene>
<dbReference type="SFLD" id="SFLDG01139">
    <property type="entry name" value="C2.A:_Pyridoxal_Phosphate_Phos"/>
    <property type="match status" value="1"/>
</dbReference>
<dbReference type="CDD" id="cd07530">
    <property type="entry name" value="HAD_Pase_UmpH-like"/>
    <property type="match status" value="1"/>
</dbReference>
<evidence type="ECO:0000256" key="1">
    <source>
        <dbReference type="PIRNR" id="PIRNR000915"/>
    </source>
</evidence>
<dbReference type="PANTHER" id="PTHR19288">
    <property type="entry name" value="4-NITROPHENYLPHOSPHATASE-RELATED"/>
    <property type="match status" value="1"/>
</dbReference>
<dbReference type="GO" id="GO:0016791">
    <property type="term" value="F:phosphatase activity"/>
    <property type="evidence" value="ECO:0007669"/>
    <property type="project" value="TreeGrafter"/>
</dbReference>
<feature type="binding site" evidence="4">
    <location>
        <position position="8"/>
    </location>
    <ligand>
        <name>Mg(2+)</name>
        <dbReference type="ChEBI" id="CHEBI:18420"/>
    </ligand>
</feature>
<dbReference type="GO" id="GO:0046872">
    <property type="term" value="F:metal ion binding"/>
    <property type="evidence" value="ECO:0007669"/>
    <property type="project" value="UniProtKB-KW"/>
</dbReference>
<feature type="binding site" evidence="4">
    <location>
        <position position="207"/>
    </location>
    <ligand>
        <name>Mg(2+)</name>
        <dbReference type="ChEBI" id="CHEBI:18420"/>
    </ligand>
</feature>
<dbReference type="PIRSF" id="PIRSF000915">
    <property type="entry name" value="PGP-type_phosphatase"/>
    <property type="match status" value="1"/>
</dbReference>
<dbReference type="Pfam" id="PF13242">
    <property type="entry name" value="Hydrolase_like"/>
    <property type="match status" value="1"/>
</dbReference>
<comment type="cofactor">
    <cofactor evidence="4">
        <name>Mg(2+)</name>
        <dbReference type="ChEBI" id="CHEBI:18420"/>
    </cofactor>
    <text evidence="4">Divalent metal ions. Mg(2+) is the most effective.</text>
</comment>
<feature type="active site" description="Proton donor" evidence="2">
    <location>
        <position position="10"/>
    </location>
</feature>